<dbReference type="InterPro" id="IPR012296">
    <property type="entry name" value="Nuclease_put_TT1808"/>
</dbReference>
<protein>
    <submittedName>
        <fullName evidence="2">Uma2 family endonuclease</fullName>
    </submittedName>
</protein>
<dbReference type="Proteomes" id="UP000440224">
    <property type="component" value="Unassembled WGS sequence"/>
</dbReference>
<feature type="domain" description="Putative restriction endonuclease" evidence="1">
    <location>
        <begin position="13"/>
        <end position="168"/>
    </location>
</feature>
<dbReference type="InterPro" id="IPR008538">
    <property type="entry name" value="Uma2"/>
</dbReference>
<dbReference type="OrthoDB" id="5503005at2"/>
<dbReference type="SUPFAM" id="SSF52980">
    <property type="entry name" value="Restriction endonuclease-like"/>
    <property type="match status" value="1"/>
</dbReference>
<gene>
    <name evidence="2" type="ORF">GF068_11765</name>
</gene>
<dbReference type="EMBL" id="WJIE01000003">
    <property type="protein sequence ID" value="MRG92600.1"/>
    <property type="molecule type" value="Genomic_DNA"/>
</dbReference>
<comment type="caution">
    <text evidence="2">The sequence shown here is derived from an EMBL/GenBank/DDBJ whole genome shotgun (WGS) entry which is preliminary data.</text>
</comment>
<keyword evidence="2" id="KW-0378">Hydrolase</keyword>
<dbReference type="PANTHER" id="PTHR36558">
    <property type="entry name" value="GLR1098 PROTEIN"/>
    <property type="match status" value="1"/>
</dbReference>
<dbReference type="Gene3D" id="3.90.1570.10">
    <property type="entry name" value="tt1808, chain A"/>
    <property type="match status" value="1"/>
</dbReference>
<organism evidence="2 3">
    <name type="scientific">Polyangium spumosum</name>
    <dbReference type="NCBI Taxonomy" id="889282"/>
    <lineage>
        <taxon>Bacteria</taxon>
        <taxon>Pseudomonadati</taxon>
        <taxon>Myxococcota</taxon>
        <taxon>Polyangia</taxon>
        <taxon>Polyangiales</taxon>
        <taxon>Polyangiaceae</taxon>
        <taxon>Polyangium</taxon>
    </lineage>
</organism>
<dbReference type="AlphaFoldDB" id="A0A6N7PQF9"/>
<keyword evidence="2" id="KW-0540">Nuclease</keyword>
<sequence>MSEPAGKLKVTIAEYLALEEASETRHEFLDGQIYDMSGGTPDHGLLAGNVLRALGNQLEGRPCRVHPADVRIRVQATGLSTYPDVSVVCGRLQVDPEDNNGVVNPVVLVEVLSKSTEGYDRGEKFAHYRQIPSLREYVLVSYQTKRIEVYRRAQEGAWALHEARSGSIDLLSIGCSLSVDAVYRGAFEEPELAS</sequence>
<dbReference type="RefSeq" id="WP_153819465.1">
    <property type="nucleotide sequence ID" value="NZ_WJIE01000003.1"/>
</dbReference>
<evidence type="ECO:0000313" key="2">
    <source>
        <dbReference type="EMBL" id="MRG92600.1"/>
    </source>
</evidence>
<reference evidence="2 3" key="1">
    <citation type="submission" date="2019-10" db="EMBL/GenBank/DDBJ databases">
        <title>A soil myxobacterium in the family Polyangiaceae.</title>
        <authorList>
            <person name="Li Y."/>
            <person name="Wang J."/>
        </authorList>
    </citation>
    <scope>NUCLEOTIDE SEQUENCE [LARGE SCALE GENOMIC DNA]</scope>
    <source>
        <strain evidence="2 3">DSM 14734</strain>
    </source>
</reference>
<keyword evidence="2" id="KW-0255">Endonuclease</keyword>
<name>A0A6N7PQF9_9BACT</name>
<proteinExistence type="predicted"/>
<keyword evidence="3" id="KW-1185">Reference proteome</keyword>
<dbReference type="InterPro" id="IPR011335">
    <property type="entry name" value="Restrct_endonuc-II-like"/>
</dbReference>
<evidence type="ECO:0000313" key="3">
    <source>
        <dbReference type="Proteomes" id="UP000440224"/>
    </source>
</evidence>
<dbReference type="PANTHER" id="PTHR36558:SF1">
    <property type="entry name" value="RESTRICTION ENDONUCLEASE DOMAIN-CONTAINING PROTEIN-RELATED"/>
    <property type="match status" value="1"/>
</dbReference>
<dbReference type="GO" id="GO:0004519">
    <property type="term" value="F:endonuclease activity"/>
    <property type="evidence" value="ECO:0007669"/>
    <property type="project" value="UniProtKB-KW"/>
</dbReference>
<dbReference type="Pfam" id="PF05685">
    <property type="entry name" value="Uma2"/>
    <property type="match status" value="1"/>
</dbReference>
<accession>A0A6N7PQF9</accession>
<dbReference type="CDD" id="cd06260">
    <property type="entry name" value="DUF820-like"/>
    <property type="match status" value="1"/>
</dbReference>
<evidence type="ECO:0000259" key="1">
    <source>
        <dbReference type="Pfam" id="PF05685"/>
    </source>
</evidence>